<name>A0ABY8EFR5_9FIRM</name>
<accession>A0ABY8EFR5</accession>
<dbReference type="InterPro" id="IPR002109">
    <property type="entry name" value="Glutaredoxin"/>
</dbReference>
<dbReference type="PROSITE" id="PS51354">
    <property type="entry name" value="GLUTAREDOXIN_2"/>
    <property type="match status" value="1"/>
</dbReference>
<sequence length="77" mass="9005">MNKKIELYSSNTCGYCSMAKDYFNENHLEYIEYNISEDASSRKRLMKMGYMSVPVILIEGEEVLGFDKDKMDKMLKS</sequence>
<dbReference type="Proteomes" id="UP001222800">
    <property type="component" value="Chromosome"/>
</dbReference>
<proteinExistence type="predicted"/>
<dbReference type="InterPro" id="IPR036249">
    <property type="entry name" value="Thioredoxin-like_sf"/>
</dbReference>
<dbReference type="SUPFAM" id="SSF52833">
    <property type="entry name" value="Thioredoxin-like"/>
    <property type="match status" value="1"/>
</dbReference>
<organism evidence="2 3">
    <name type="scientific">Tepidibacter hydrothermalis</name>
    <dbReference type="NCBI Taxonomy" id="3036126"/>
    <lineage>
        <taxon>Bacteria</taxon>
        <taxon>Bacillati</taxon>
        <taxon>Bacillota</taxon>
        <taxon>Clostridia</taxon>
        <taxon>Peptostreptococcales</taxon>
        <taxon>Peptostreptococcaceae</taxon>
        <taxon>Tepidibacter</taxon>
    </lineage>
</organism>
<evidence type="ECO:0000313" key="3">
    <source>
        <dbReference type="Proteomes" id="UP001222800"/>
    </source>
</evidence>
<dbReference type="EMBL" id="CP120733">
    <property type="protein sequence ID" value="WFD10332.1"/>
    <property type="molecule type" value="Genomic_DNA"/>
</dbReference>
<evidence type="ECO:0000313" key="2">
    <source>
        <dbReference type="EMBL" id="WFD10332.1"/>
    </source>
</evidence>
<reference evidence="2 3" key="1">
    <citation type="submission" date="2023-03" db="EMBL/GenBank/DDBJ databases">
        <title>Complete genome sequence of Tepidibacter sp. SWIR-1, isolated from a deep-sea hydrothermal vent.</title>
        <authorList>
            <person name="Li X."/>
        </authorList>
    </citation>
    <scope>NUCLEOTIDE SEQUENCE [LARGE SCALE GENOMIC DNA]</scope>
    <source>
        <strain evidence="2 3">SWIR-1</strain>
    </source>
</reference>
<dbReference type="InterPro" id="IPR051548">
    <property type="entry name" value="Grx-like_ET"/>
</dbReference>
<evidence type="ECO:0000259" key="1">
    <source>
        <dbReference type="Pfam" id="PF00462"/>
    </source>
</evidence>
<dbReference type="PANTHER" id="PTHR34386">
    <property type="entry name" value="GLUTAREDOXIN"/>
    <property type="match status" value="1"/>
</dbReference>
<dbReference type="Gene3D" id="3.40.30.10">
    <property type="entry name" value="Glutaredoxin"/>
    <property type="match status" value="1"/>
</dbReference>
<feature type="domain" description="Glutaredoxin" evidence="1">
    <location>
        <begin position="5"/>
        <end position="62"/>
    </location>
</feature>
<dbReference type="RefSeq" id="WP_277732307.1">
    <property type="nucleotide sequence ID" value="NZ_CP120733.1"/>
</dbReference>
<gene>
    <name evidence="2" type="ORF">P4S50_18600</name>
</gene>
<keyword evidence="3" id="KW-1185">Reference proteome</keyword>
<dbReference type="Pfam" id="PF00462">
    <property type="entry name" value="Glutaredoxin"/>
    <property type="match status" value="1"/>
</dbReference>
<dbReference type="PANTHER" id="PTHR34386:SF1">
    <property type="entry name" value="GLUTAREDOXIN-LIKE PROTEIN NRDH"/>
    <property type="match status" value="1"/>
</dbReference>
<protein>
    <submittedName>
        <fullName evidence="2">Glutaredoxin domain-containing protein</fullName>
    </submittedName>
</protein>
<dbReference type="CDD" id="cd02976">
    <property type="entry name" value="NrdH"/>
    <property type="match status" value="1"/>
</dbReference>